<dbReference type="InterPro" id="IPR033452">
    <property type="entry name" value="GH30_C"/>
</dbReference>
<dbReference type="InterPro" id="IPR017853">
    <property type="entry name" value="GH"/>
</dbReference>
<evidence type="ECO:0000256" key="2">
    <source>
        <dbReference type="ARBA" id="ARBA00022729"/>
    </source>
</evidence>
<keyword evidence="3 7" id="KW-0378">Hydrolase</keyword>
<evidence type="ECO:0000256" key="3">
    <source>
        <dbReference type="ARBA" id="ARBA00022801"/>
    </source>
</evidence>
<keyword evidence="2 4" id="KW-0732">Signal</keyword>
<evidence type="ECO:0000259" key="6">
    <source>
        <dbReference type="Pfam" id="PF17189"/>
    </source>
</evidence>
<comment type="caution">
    <text evidence="7">The sequence shown here is derived from an EMBL/GenBank/DDBJ whole genome shotgun (WGS) entry which is preliminary data.</text>
</comment>
<proteinExistence type="inferred from homology"/>
<dbReference type="EMBL" id="JANBVN010000205">
    <property type="protein sequence ID" value="KAJ9133243.1"/>
    <property type="molecule type" value="Genomic_DNA"/>
</dbReference>
<accession>A0AA38VBP5</accession>
<dbReference type="InterPro" id="IPR039514">
    <property type="entry name" value="6GAL-like"/>
</dbReference>
<evidence type="ECO:0000256" key="1">
    <source>
        <dbReference type="ARBA" id="ARBA00005382"/>
    </source>
</evidence>
<evidence type="ECO:0000259" key="5">
    <source>
        <dbReference type="Pfam" id="PF14587"/>
    </source>
</evidence>
<dbReference type="AlphaFoldDB" id="A0AA38VBP5"/>
<dbReference type="SUPFAM" id="SSF51445">
    <property type="entry name" value="(Trans)glycosidases"/>
    <property type="match status" value="1"/>
</dbReference>
<comment type="similarity">
    <text evidence="1">Belongs to the glycosyl hydrolase 30 family.</text>
</comment>
<keyword evidence="8" id="KW-1185">Reference proteome</keyword>
<organism evidence="7 8">
    <name type="scientific">Coniochaeta hoffmannii</name>
    <dbReference type="NCBI Taxonomy" id="91930"/>
    <lineage>
        <taxon>Eukaryota</taxon>
        <taxon>Fungi</taxon>
        <taxon>Dikarya</taxon>
        <taxon>Ascomycota</taxon>
        <taxon>Pezizomycotina</taxon>
        <taxon>Sordariomycetes</taxon>
        <taxon>Sordariomycetidae</taxon>
        <taxon>Coniochaetales</taxon>
        <taxon>Coniochaetaceae</taxon>
        <taxon>Coniochaeta</taxon>
    </lineage>
</organism>
<evidence type="ECO:0000313" key="8">
    <source>
        <dbReference type="Proteomes" id="UP001174691"/>
    </source>
</evidence>
<dbReference type="PANTHER" id="PTHR11069:SF23">
    <property type="entry name" value="LYSOSOMAL ACID GLUCOSYLCERAMIDASE"/>
    <property type="match status" value="1"/>
</dbReference>
<feature type="domain" description="Glycosyl hydrolase family 30 beta sandwich" evidence="6">
    <location>
        <begin position="383"/>
        <end position="423"/>
    </location>
</feature>
<sequence>MPLLSPAFLLAALPLTLCNPLAPRQSSSTLTVDLSQRYQEIDGFGFSEAFQRAYNIYNLPEPKRSQLVDLLFNTTTGAGFSIVRNGIGSSTSSQSDWMNTFEPASPGNPVAEPKYVWDGKDSGQLWVGQQALKYGVKTFYGDAWSAPGFMKTNGKDTNGGQLCGVSGATCSSGDWKQAYANYLVKYIQLYQESGIDVTHIGFLNEPDISTSYASMQSTGQQSADFIKVLHPTLQKAGLSNVSITCCEATGWQAQSTMTAGLKAAGVEDMVGVITAHTYTSPITGAQPTTRKVWETECSDLSGGWSTAWYTNGAAGDGFTWANNIYTGLTTGNVSAYLWWVATQDRATNNNNNEKLILVDNDTYTVSKRFWAFAQYSRTIRPKAVRVGISGGGSLKTTAFLNADGSVAVNIINSGTGAVTLSVAGIKTMAAKGWKTDGSNDMTEIPVTVGTDGAVAGGREAPTRLQAAAAFCAGGWASTGFAIGRVE</sequence>
<evidence type="ECO:0000256" key="4">
    <source>
        <dbReference type="SAM" id="SignalP"/>
    </source>
</evidence>
<dbReference type="GO" id="GO:0016020">
    <property type="term" value="C:membrane"/>
    <property type="evidence" value="ECO:0007669"/>
    <property type="project" value="GOC"/>
</dbReference>
<feature type="domain" description="Endo-beta-1,6-galactanase-like" evidence="5">
    <location>
        <begin position="29"/>
        <end position="255"/>
    </location>
</feature>
<dbReference type="PANTHER" id="PTHR11069">
    <property type="entry name" value="GLUCOSYLCERAMIDASE"/>
    <property type="match status" value="1"/>
</dbReference>
<reference evidence="7" key="1">
    <citation type="submission" date="2022-07" db="EMBL/GenBank/DDBJ databases">
        <title>Fungi with potential for degradation of polypropylene.</title>
        <authorList>
            <person name="Gostincar C."/>
        </authorList>
    </citation>
    <scope>NUCLEOTIDE SEQUENCE</scope>
    <source>
        <strain evidence="7">EXF-13287</strain>
    </source>
</reference>
<dbReference type="InterPro" id="IPR001139">
    <property type="entry name" value="Glyco_hydro_30"/>
</dbReference>
<protein>
    <submittedName>
        <fullName evidence="7">Glycoside hydrolase</fullName>
    </submittedName>
</protein>
<evidence type="ECO:0000313" key="7">
    <source>
        <dbReference type="EMBL" id="KAJ9133243.1"/>
    </source>
</evidence>
<name>A0AA38VBP5_9PEZI</name>
<dbReference type="Pfam" id="PF17189">
    <property type="entry name" value="Glyco_hydro_30C"/>
    <property type="match status" value="1"/>
</dbReference>
<gene>
    <name evidence="7" type="ORF">NKR19_g9116</name>
</gene>
<feature type="chain" id="PRO_5041373047" evidence="4">
    <location>
        <begin position="19"/>
        <end position="486"/>
    </location>
</feature>
<dbReference type="Proteomes" id="UP001174691">
    <property type="component" value="Unassembled WGS sequence"/>
</dbReference>
<feature type="signal peptide" evidence="4">
    <location>
        <begin position="1"/>
        <end position="18"/>
    </location>
</feature>
<dbReference type="Pfam" id="PF14587">
    <property type="entry name" value="Glyco_hydr_30_2"/>
    <property type="match status" value="1"/>
</dbReference>
<dbReference type="GO" id="GO:0004348">
    <property type="term" value="F:glucosylceramidase activity"/>
    <property type="evidence" value="ECO:0007669"/>
    <property type="project" value="InterPro"/>
</dbReference>
<dbReference type="Gene3D" id="3.20.20.80">
    <property type="entry name" value="Glycosidases"/>
    <property type="match status" value="1"/>
</dbReference>
<dbReference type="GO" id="GO:0006680">
    <property type="term" value="P:glucosylceramide catabolic process"/>
    <property type="evidence" value="ECO:0007669"/>
    <property type="project" value="TreeGrafter"/>
</dbReference>